<feature type="transmembrane region" description="Helical" evidence="7">
    <location>
        <begin position="245"/>
        <end position="264"/>
    </location>
</feature>
<feature type="transmembrane region" description="Helical" evidence="7">
    <location>
        <begin position="178"/>
        <end position="202"/>
    </location>
</feature>
<gene>
    <name evidence="8" type="ORF">ACEZDE_03640</name>
</gene>
<evidence type="ECO:0000256" key="1">
    <source>
        <dbReference type="ARBA" id="ARBA00004651"/>
    </source>
</evidence>
<reference evidence="8 9" key="1">
    <citation type="submission" date="2024-09" db="EMBL/GenBank/DDBJ databases">
        <authorList>
            <person name="Lee S.D."/>
        </authorList>
    </citation>
    <scope>NUCLEOTIDE SEQUENCE [LARGE SCALE GENOMIC DNA]</scope>
    <source>
        <strain evidence="8 9">N8-3</strain>
    </source>
</reference>
<feature type="transmembrane region" description="Helical" evidence="7">
    <location>
        <begin position="336"/>
        <end position="358"/>
    </location>
</feature>
<dbReference type="CDD" id="cd06173">
    <property type="entry name" value="MFS_MefA_like"/>
    <property type="match status" value="1"/>
</dbReference>
<accession>A0ABV6VPS0</accession>
<dbReference type="Proteomes" id="UP001592531">
    <property type="component" value="Unassembled WGS sequence"/>
</dbReference>
<evidence type="ECO:0000256" key="3">
    <source>
        <dbReference type="ARBA" id="ARBA00022692"/>
    </source>
</evidence>
<evidence type="ECO:0000256" key="7">
    <source>
        <dbReference type="SAM" id="Phobius"/>
    </source>
</evidence>
<protein>
    <submittedName>
        <fullName evidence="8">MFS transporter</fullName>
    </submittedName>
</protein>
<dbReference type="SUPFAM" id="SSF103473">
    <property type="entry name" value="MFS general substrate transporter"/>
    <property type="match status" value="1"/>
</dbReference>
<keyword evidence="3 7" id="KW-0812">Transmembrane</keyword>
<proteinExistence type="predicted"/>
<feature type="transmembrane region" description="Helical" evidence="7">
    <location>
        <begin position="276"/>
        <end position="299"/>
    </location>
</feature>
<feature type="transmembrane region" description="Helical" evidence="7">
    <location>
        <begin position="401"/>
        <end position="421"/>
    </location>
</feature>
<evidence type="ECO:0000256" key="2">
    <source>
        <dbReference type="ARBA" id="ARBA00022475"/>
    </source>
</evidence>
<evidence type="ECO:0000256" key="6">
    <source>
        <dbReference type="SAM" id="MobiDB-lite"/>
    </source>
</evidence>
<sequence>MTAAATAPAATTAGTSAAAPPSSVLRDRPYRRYLTGQSLSQLGDQVWWVALSWTAVQLGSAGTAGLLLTVSSVPRLLLLLFGGVIADRYDIRRLMIGSDAARVLVTLLAAGAVLLTPSLAVLAALAVVFGTVDALFLPAAGAMQPRLLRPEQYASGAVVANMAARIALALGAPLGGLVVALGGVPLALVVDAATFAVSLGTLATVRPRPLPGAAGDAGSAAPRPPRGSYLGDFRSGFAFLARHRVLGPLTLVILLTNLGFVGPMNIGMAELSADRGWGAGGIGLMLTGFGLGAAAGALLTTRLRSTRRPALWITGCGAVEGVALLGTAFAPTLGLAVATTALIGLCSGPMAVLCSVLTQRHTPDEFRGRVSSFNALISLGVVPLASAATGFAIAAVGLDRAYALCAALEAAGLLLLFAPGFRRAGIASAP</sequence>
<comment type="caution">
    <text evidence="8">The sequence shown here is derived from an EMBL/GenBank/DDBJ whole genome shotgun (WGS) entry which is preliminary data.</text>
</comment>
<evidence type="ECO:0000256" key="4">
    <source>
        <dbReference type="ARBA" id="ARBA00022989"/>
    </source>
</evidence>
<organism evidence="8 9">
    <name type="scientific">Streptacidiphilus cavernicola</name>
    <dbReference type="NCBI Taxonomy" id="3342716"/>
    <lineage>
        <taxon>Bacteria</taxon>
        <taxon>Bacillati</taxon>
        <taxon>Actinomycetota</taxon>
        <taxon>Actinomycetes</taxon>
        <taxon>Kitasatosporales</taxon>
        <taxon>Streptomycetaceae</taxon>
        <taxon>Streptacidiphilus</taxon>
    </lineage>
</organism>
<dbReference type="InterPro" id="IPR036259">
    <property type="entry name" value="MFS_trans_sf"/>
</dbReference>
<feature type="transmembrane region" description="Helical" evidence="7">
    <location>
        <begin position="61"/>
        <end position="82"/>
    </location>
</feature>
<evidence type="ECO:0000313" key="8">
    <source>
        <dbReference type="EMBL" id="MFC1415740.1"/>
    </source>
</evidence>
<dbReference type="PANTHER" id="PTHR23513">
    <property type="entry name" value="INTEGRAL MEMBRANE EFFLUX PROTEIN-RELATED"/>
    <property type="match status" value="1"/>
</dbReference>
<dbReference type="RefSeq" id="WP_380531959.1">
    <property type="nucleotide sequence ID" value="NZ_JBHFAB010000002.1"/>
</dbReference>
<keyword evidence="5 7" id="KW-0472">Membrane</keyword>
<feature type="region of interest" description="Disordered" evidence="6">
    <location>
        <begin position="1"/>
        <end position="23"/>
    </location>
</feature>
<keyword evidence="4 7" id="KW-1133">Transmembrane helix</keyword>
<dbReference type="EMBL" id="JBHFAB010000002">
    <property type="protein sequence ID" value="MFC1415740.1"/>
    <property type="molecule type" value="Genomic_DNA"/>
</dbReference>
<dbReference type="Gene3D" id="1.20.1250.20">
    <property type="entry name" value="MFS general substrate transporter like domains"/>
    <property type="match status" value="1"/>
</dbReference>
<keyword evidence="2" id="KW-1003">Cell membrane</keyword>
<feature type="transmembrane region" description="Helical" evidence="7">
    <location>
        <begin position="370"/>
        <end position="395"/>
    </location>
</feature>
<keyword evidence="9" id="KW-1185">Reference proteome</keyword>
<evidence type="ECO:0000256" key="5">
    <source>
        <dbReference type="ARBA" id="ARBA00023136"/>
    </source>
</evidence>
<dbReference type="InterPro" id="IPR011701">
    <property type="entry name" value="MFS"/>
</dbReference>
<feature type="transmembrane region" description="Helical" evidence="7">
    <location>
        <begin position="311"/>
        <end position="330"/>
    </location>
</feature>
<dbReference type="PANTHER" id="PTHR23513:SF17">
    <property type="entry name" value="MEMBRANE PROTEIN"/>
    <property type="match status" value="1"/>
</dbReference>
<comment type="subcellular location">
    <subcellularLocation>
        <location evidence="1">Cell membrane</location>
        <topology evidence="1">Multi-pass membrane protein</topology>
    </subcellularLocation>
</comment>
<name>A0ABV6VPS0_9ACTN</name>
<evidence type="ECO:0000313" key="9">
    <source>
        <dbReference type="Proteomes" id="UP001592531"/>
    </source>
</evidence>
<dbReference type="Pfam" id="PF07690">
    <property type="entry name" value="MFS_1"/>
    <property type="match status" value="2"/>
</dbReference>